<evidence type="ECO:0000313" key="2">
    <source>
        <dbReference type="EMBL" id="QDU84779.1"/>
    </source>
</evidence>
<organism evidence="2 3">
    <name type="scientific">Rohdeia mirabilis</name>
    <dbReference type="NCBI Taxonomy" id="2528008"/>
    <lineage>
        <taxon>Bacteria</taxon>
        <taxon>Pseudomonadati</taxon>
        <taxon>Planctomycetota</taxon>
        <taxon>Planctomycetia</taxon>
        <taxon>Planctomycetia incertae sedis</taxon>
        <taxon>Rohdeia</taxon>
    </lineage>
</organism>
<keyword evidence="1" id="KW-0812">Transmembrane</keyword>
<feature type="transmembrane region" description="Helical" evidence="1">
    <location>
        <begin position="44"/>
        <end position="63"/>
    </location>
</feature>
<dbReference type="OrthoDB" id="574579at2"/>
<evidence type="ECO:0000256" key="1">
    <source>
        <dbReference type="SAM" id="Phobius"/>
    </source>
</evidence>
<keyword evidence="3" id="KW-1185">Reference proteome</keyword>
<sequence length="87" mass="9359">MPIEIAVPLVRAFEIYALVGVLVGGLFAFRGAARVDPDAAGAPLGFKLLIWPAAAALWPWSVWRMVGSKQPPIQSDAHRRAAREVAP</sequence>
<feature type="transmembrane region" description="Helical" evidence="1">
    <location>
        <begin position="12"/>
        <end position="32"/>
    </location>
</feature>
<dbReference type="RefSeq" id="WP_145186933.1">
    <property type="nucleotide sequence ID" value="NZ_CP036290.1"/>
</dbReference>
<keyword evidence="1" id="KW-1133">Transmembrane helix</keyword>
<reference evidence="2 3" key="1">
    <citation type="submission" date="2019-02" db="EMBL/GenBank/DDBJ databases">
        <title>Deep-cultivation of Planctomycetes and their phenomic and genomic characterization uncovers novel biology.</title>
        <authorList>
            <person name="Wiegand S."/>
            <person name="Jogler M."/>
            <person name="Boedeker C."/>
            <person name="Pinto D."/>
            <person name="Vollmers J."/>
            <person name="Rivas-Marin E."/>
            <person name="Kohn T."/>
            <person name="Peeters S.H."/>
            <person name="Heuer A."/>
            <person name="Rast P."/>
            <person name="Oberbeckmann S."/>
            <person name="Bunk B."/>
            <person name="Jeske O."/>
            <person name="Meyerdierks A."/>
            <person name="Storesund J.E."/>
            <person name="Kallscheuer N."/>
            <person name="Luecker S."/>
            <person name="Lage O.M."/>
            <person name="Pohl T."/>
            <person name="Merkel B.J."/>
            <person name="Hornburger P."/>
            <person name="Mueller R.-W."/>
            <person name="Bruemmer F."/>
            <person name="Labrenz M."/>
            <person name="Spormann A.M."/>
            <person name="Op den Camp H."/>
            <person name="Overmann J."/>
            <person name="Amann R."/>
            <person name="Jetten M.S.M."/>
            <person name="Mascher T."/>
            <person name="Medema M.H."/>
            <person name="Devos D.P."/>
            <person name="Kaster A.-K."/>
            <person name="Ovreas L."/>
            <person name="Rohde M."/>
            <person name="Galperin M.Y."/>
            <person name="Jogler C."/>
        </authorList>
    </citation>
    <scope>NUCLEOTIDE SEQUENCE [LARGE SCALE GENOMIC DNA]</scope>
    <source>
        <strain evidence="2 3">Pla163</strain>
    </source>
</reference>
<dbReference type="EMBL" id="CP036290">
    <property type="protein sequence ID" value="QDU84779.1"/>
    <property type="molecule type" value="Genomic_DNA"/>
</dbReference>
<proteinExistence type="predicted"/>
<evidence type="ECO:0000313" key="3">
    <source>
        <dbReference type="Proteomes" id="UP000319342"/>
    </source>
</evidence>
<protein>
    <submittedName>
        <fullName evidence="2">Uncharacterized protein</fullName>
    </submittedName>
</protein>
<dbReference type="AlphaFoldDB" id="A0A518CZX4"/>
<accession>A0A518CZX4</accession>
<gene>
    <name evidence="2" type="ORF">Pla163_18930</name>
</gene>
<name>A0A518CZX4_9BACT</name>
<dbReference type="Proteomes" id="UP000319342">
    <property type="component" value="Chromosome"/>
</dbReference>
<keyword evidence="1" id="KW-0472">Membrane</keyword>